<protein>
    <submittedName>
        <fullName evidence="1">Uncharacterized protein</fullName>
    </submittedName>
</protein>
<sequence>MTDNLVSTLLTTYANANLSAWDNLRVLLSECALQQCEARGLEVDCDNSRPHYWLQIEDCWLDCGRTNAYSAAIVRLTPEAVKGARIINVQDCALLSAAQINLLCMQNAHFDHC</sequence>
<dbReference type="RefSeq" id="WP_089067055.1">
    <property type="nucleotide sequence ID" value="NZ_CP022358.1"/>
</dbReference>
<accession>A0A220UIY3</accession>
<dbReference type="AlphaFoldDB" id="A0A220UIY3"/>
<organism evidence="1 2">
    <name type="scientific">Shewanella bicestrii</name>
    <dbReference type="NCBI Taxonomy" id="2018305"/>
    <lineage>
        <taxon>Bacteria</taxon>
        <taxon>Pseudomonadati</taxon>
        <taxon>Pseudomonadota</taxon>
        <taxon>Gammaproteobacteria</taxon>
        <taxon>Alteromonadales</taxon>
        <taxon>Shewanellaceae</taxon>
        <taxon>Shewanella</taxon>
    </lineage>
</organism>
<dbReference type="KEGG" id="sbj:CF168_04010"/>
<gene>
    <name evidence="1" type="ORF">CF168_04010</name>
</gene>
<proteinExistence type="predicted"/>
<dbReference type="EMBL" id="CP022358">
    <property type="protein sequence ID" value="ASK68099.1"/>
    <property type="molecule type" value="Genomic_DNA"/>
</dbReference>
<evidence type="ECO:0000313" key="2">
    <source>
        <dbReference type="Proteomes" id="UP000198367"/>
    </source>
</evidence>
<keyword evidence="2" id="KW-1185">Reference proteome</keyword>
<dbReference type="Proteomes" id="UP000198367">
    <property type="component" value="Chromosome"/>
</dbReference>
<evidence type="ECO:0000313" key="1">
    <source>
        <dbReference type="EMBL" id="ASK68099.1"/>
    </source>
</evidence>
<name>A0A220UIY3_9GAMM</name>
<reference evidence="1 2" key="1">
    <citation type="submission" date="2017-07" db="EMBL/GenBank/DDBJ databases">
        <title>Phenotypical and genomic characterization of a clinical isolate of Shewanella bicestrii sp. nov. producing an extended-spectrum beta-lactamase and a new oxacillinase variant.</title>
        <authorList>
            <person name="Jousset A.B."/>
            <person name="Bonnin R.A."/>
            <person name="Girlich D."/>
            <person name="Dabos L."/>
            <person name="Potron A."/>
            <person name="Dortet L."/>
            <person name="Glaser P."/>
            <person name="Naas T."/>
        </authorList>
    </citation>
    <scope>NUCLEOTIDE SEQUENCE [LARGE SCALE GENOMIC DNA]</scope>
    <source>
        <strain evidence="1 2">JAB-1</strain>
    </source>
</reference>